<dbReference type="Gene3D" id="1.10.8.200">
    <property type="entry name" value="Replisome organizer (g39p helicase loader/inhibitor protein)"/>
    <property type="match status" value="1"/>
</dbReference>
<evidence type="ECO:0008006" key="3">
    <source>
        <dbReference type="Google" id="ProtNLM"/>
    </source>
</evidence>
<gene>
    <name evidence="1" type="ORF">GCM10009846_03880</name>
</gene>
<dbReference type="Proteomes" id="UP001501599">
    <property type="component" value="Unassembled WGS sequence"/>
</dbReference>
<keyword evidence="2" id="KW-1185">Reference proteome</keyword>
<dbReference type="EMBL" id="BAAAQT010000001">
    <property type="protein sequence ID" value="GAA2171125.1"/>
    <property type="molecule type" value="Genomic_DNA"/>
</dbReference>
<accession>A0ABP5M9R0</accession>
<name>A0ABP5M9R0_9MICO</name>
<comment type="caution">
    <text evidence="1">The sequence shown here is derived from an EMBL/GenBank/DDBJ whole genome shotgun (WGS) entry which is preliminary data.</text>
</comment>
<protein>
    <recommendedName>
        <fullName evidence="3">Replicative helicase inhibitor G39P N-terminal domain-containing protein</fullName>
    </recommendedName>
</protein>
<proteinExistence type="predicted"/>
<evidence type="ECO:0000313" key="2">
    <source>
        <dbReference type="Proteomes" id="UP001501599"/>
    </source>
</evidence>
<reference evidence="2" key="1">
    <citation type="journal article" date="2019" name="Int. J. Syst. Evol. Microbiol.">
        <title>The Global Catalogue of Microorganisms (GCM) 10K type strain sequencing project: providing services to taxonomists for standard genome sequencing and annotation.</title>
        <authorList>
            <consortium name="The Broad Institute Genomics Platform"/>
            <consortium name="The Broad Institute Genome Sequencing Center for Infectious Disease"/>
            <person name="Wu L."/>
            <person name="Ma J."/>
        </authorList>
    </citation>
    <scope>NUCLEOTIDE SEQUENCE [LARGE SCALE GENOMIC DNA]</scope>
    <source>
        <strain evidence="2">JCM 16026</strain>
    </source>
</reference>
<evidence type="ECO:0000313" key="1">
    <source>
        <dbReference type="EMBL" id="GAA2171125.1"/>
    </source>
</evidence>
<sequence length="152" mass="17492">MLKSETSMLLARISQYDGREIDQVAVELWHETIFDLDYPDAVRAVTEHYRASRYKVMPAEIIARVAVMEDVVHEAAVRGLEDRHRSELRDHLGIDDASVSLTDLRRRAWEHAGEPNDVEAARNLIRRQDRERRSLELGRRGGLPPELGPSRN</sequence>
<organism evidence="1 2">
    <name type="scientific">Agrococcus versicolor</name>
    <dbReference type="NCBI Taxonomy" id="501482"/>
    <lineage>
        <taxon>Bacteria</taxon>
        <taxon>Bacillati</taxon>
        <taxon>Actinomycetota</taxon>
        <taxon>Actinomycetes</taxon>
        <taxon>Micrococcales</taxon>
        <taxon>Microbacteriaceae</taxon>
        <taxon>Agrococcus</taxon>
    </lineage>
</organism>
<dbReference type="RefSeq" id="WP_344339726.1">
    <property type="nucleotide sequence ID" value="NZ_BAAAQT010000001.1"/>
</dbReference>